<dbReference type="OrthoDB" id="9771584at2"/>
<dbReference type="RefSeq" id="WP_096341853.1">
    <property type="nucleotide sequence ID" value="NZ_NWMW01000001.1"/>
</dbReference>
<dbReference type="GO" id="GO:0005975">
    <property type="term" value="P:carbohydrate metabolic process"/>
    <property type="evidence" value="ECO:0007669"/>
    <property type="project" value="InterPro"/>
</dbReference>
<dbReference type="CDD" id="cd10935">
    <property type="entry name" value="CE4_WalW"/>
    <property type="match status" value="1"/>
</dbReference>
<evidence type="ECO:0000313" key="2">
    <source>
        <dbReference type="Proteomes" id="UP000218366"/>
    </source>
</evidence>
<dbReference type="InterPro" id="IPR011330">
    <property type="entry name" value="Glyco_hydro/deAcase_b/a-brl"/>
</dbReference>
<comment type="caution">
    <text evidence="1">The sequence shown here is derived from an EMBL/GenBank/DDBJ whole genome shotgun (WGS) entry which is preliminary data.</text>
</comment>
<organism evidence="1 2">
    <name type="scientific">Sphingomonas spermidinifaciens</name>
    <dbReference type="NCBI Taxonomy" id="1141889"/>
    <lineage>
        <taxon>Bacteria</taxon>
        <taxon>Pseudomonadati</taxon>
        <taxon>Pseudomonadota</taxon>
        <taxon>Alphaproteobacteria</taxon>
        <taxon>Sphingomonadales</taxon>
        <taxon>Sphingomonadaceae</taxon>
        <taxon>Sphingomonas</taxon>
    </lineage>
</organism>
<dbReference type="Gene3D" id="3.20.20.370">
    <property type="entry name" value="Glycoside hydrolase/deacetylase"/>
    <property type="match status" value="1"/>
</dbReference>
<gene>
    <name evidence="1" type="ORF">COC42_03450</name>
</gene>
<dbReference type="Proteomes" id="UP000218366">
    <property type="component" value="Unassembled WGS sequence"/>
</dbReference>
<name>A0A2A4B673_9SPHN</name>
<sequence>MSPAPWPAAVAPPTGPRFRWPADFGTRFAICVDTEEEFDWEAPFDRASTAVTAIRALPDLHRRFADRGVPLTYLVDYPVAATAESVDTISALLEDGRSAVGAHLHPWVTPPHDEEVSRPHSFAGNLPPALEGAKLDALGAAIEAGFGRRPRIFRAGRYGMGPATLRLLAERGYVIDSSMRSGFCYTSEGGPDFRHVGNHAFRAGPGGALLELPLTTVWLGVARSGGAGLYDLLGRLPRGRGVASRLGLLDRIALTPEEMPLPEALRAIDQAIEDGVTLLNFSFHSPTVAPGMTPYVRSVEGLARFHRWWTGVLDLLERRGVRPASERDLVTAANAPALAVSA</sequence>
<keyword evidence="2" id="KW-1185">Reference proteome</keyword>
<dbReference type="SUPFAM" id="SSF88713">
    <property type="entry name" value="Glycoside hydrolase/deacetylase"/>
    <property type="match status" value="1"/>
</dbReference>
<proteinExistence type="predicted"/>
<evidence type="ECO:0000313" key="1">
    <source>
        <dbReference type="EMBL" id="PCD03452.1"/>
    </source>
</evidence>
<accession>A0A2A4B673</accession>
<protein>
    <submittedName>
        <fullName evidence="1">WalW protein</fullName>
    </submittedName>
</protein>
<reference evidence="1 2" key="1">
    <citation type="submission" date="2017-09" db="EMBL/GenBank/DDBJ databases">
        <title>Sphingomonas spermidinifaciens 9NM-10, whole genome shotgun sequence.</title>
        <authorList>
            <person name="Feng G."/>
            <person name="Zhu H."/>
        </authorList>
    </citation>
    <scope>NUCLEOTIDE SEQUENCE [LARGE SCALE GENOMIC DNA]</scope>
    <source>
        <strain evidence="1 2">9NM-10</strain>
    </source>
</reference>
<dbReference type="EMBL" id="NWMW01000001">
    <property type="protein sequence ID" value="PCD03452.1"/>
    <property type="molecule type" value="Genomic_DNA"/>
</dbReference>
<dbReference type="AlphaFoldDB" id="A0A2A4B673"/>